<feature type="domain" description="MULE transposase" evidence="2">
    <location>
        <begin position="177"/>
        <end position="233"/>
    </location>
</feature>
<dbReference type="InterPro" id="IPR018289">
    <property type="entry name" value="MULE_transposase_dom"/>
</dbReference>
<dbReference type="EMBL" id="SDMP01000015">
    <property type="protein sequence ID" value="RYR08075.1"/>
    <property type="molecule type" value="Genomic_DNA"/>
</dbReference>
<organism evidence="3 4">
    <name type="scientific">Arachis hypogaea</name>
    <name type="common">Peanut</name>
    <dbReference type="NCBI Taxonomy" id="3818"/>
    <lineage>
        <taxon>Eukaryota</taxon>
        <taxon>Viridiplantae</taxon>
        <taxon>Streptophyta</taxon>
        <taxon>Embryophyta</taxon>
        <taxon>Tracheophyta</taxon>
        <taxon>Spermatophyta</taxon>
        <taxon>Magnoliopsida</taxon>
        <taxon>eudicotyledons</taxon>
        <taxon>Gunneridae</taxon>
        <taxon>Pentapetalae</taxon>
        <taxon>rosids</taxon>
        <taxon>fabids</taxon>
        <taxon>Fabales</taxon>
        <taxon>Fabaceae</taxon>
        <taxon>Papilionoideae</taxon>
        <taxon>50 kb inversion clade</taxon>
        <taxon>dalbergioids sensu lato</taxon>
        <taxon>Dalbergieae</taxon>
        <taxon>Pterocarpus clade</taxon>
        <taxon>Arachis</taxon>
    </lineage>
</organism>
<sequence length="286" mass="33876">MKVDEITDVIVIGRDELELRHELPDHNRISEEKIPVIGMYFDSLPQTQKFYTNYAKKVRFVTKVKNTNFDKMRKKSNIPINQSIHCTQEGCRKSRVKAVTRANRIIGTRCKERMYVMLDREKESWIVSRLELRHFHPCSVKKLVDYHEYRELTTHAKCVIRDNDEASLRPNKTYLALANEEIPSFEWVFTQWVRCVGTAPREIITKQCKAMAGAIKKVLPNTVYRWCIWHKLKKSQSKLGSYARYRELNAKMIHIVWNSPSDSFDVDWFGFIKKFDLGQNRWLSSR</sequence>
<proteinExistence type="predicted"/>
<dbReference type="AlphaFoldDB" id="A0A444Z1M5"/>
<dbReference type="Pfam" id="PF03101">
    <property type="entry name" value="FAR1"/>
    <property type="match status" value="1"/>
</dbReference>
<dbReference type="Pfam" id="PF10551">
    <property type="entry name" value="MULE"/>
    <property type="match status" value="1"/>
</dbReference>
<feature type="domain" description="FAR1" evidence="1">
    <location>
        <begin position="49"/>
        <end position="138"/>
    </location>
</feature>
<evidence type="ECO:0000259" key="2">
    <source>
        <dbReference type="Pfam" id="PF10551"/>
    </source>
</evidence>
<name>A0A444Z1M5_ARAHY</name>
<dbReference type="InterPro" id="IPR004330">
    <property type="entry name" value="FAR1_DNA_bnd_dom"/>
</dbReference>
<accession>A0A444Z1M5</accession>
<dbReference type="Proteomes" id="UP000289738">
    <property type="component" value="Chromosome B05"/>
</dbReference>
<evidence type="ECO:0000313" key="4">
    <source>
        <dbReference type="Proteomes" id="UP000289738"/>
    </source>
</evidence>
<dbReference type="PANTHER" id="PTHR47718">
    <property type="entry name" value="OS01G0519700 PROTEIN"/>
    <property type="match status" value="1"/>
</dbReference>
<dbReference type="PANTHER" id="PTHR47718:SF13">
    <property type="entry name" value="OS09G0290500 PROTEIN"/>
    <property type="match status" value="1"/>
</dbReference>
<keyword evidence="4" id="KW-1185">Reference proteome</keyword>
<comment type="caution">
    <text evidence="3">The sequence shown here is derived from an EMBL/GenBank/DDBJ whole genome shotgun (WGS) entry which is preliminary data.</text>
</comment>
<evidence type="ECO:0000313" key="3">
    <source>
        <dbReference type="EMBL" id="RYR08075.1"/>
    </source>
</evidence>
<gene>
    <name evidence="3" type="ORF">Ahy_B05g075622</name>
</gene>
<dbReference type="STRING" id="3818.A0A444Z1M5"/>
<reference evidence="3 4" key="1">
    <citation type="submission" date="2019-01" db="EMBL/GenBank/DDBJ databases">
        <title>Sequencing of cultivated peanut Arachis hypogaea provides insights into genome evolution and oil improvement.</title>
        <authorList>
            <person name="Chen X."/>
        </authorList>
    </citation>
    <scope>NUCLEOTIDE SEQUENCE [LARGE SCALE GENOMIC DNA]</scope>
    <source>
        <strain evidence="4">cv. Fuhuasheng</strain>
        <tissue evidence="3">Leaves</tissue>
    </source>
</reference>
<protein>
    <submittedName>
        <fullName evidence="3">Uncharacterized protein</fullName>
    </submittedName>
</protein>
<evidence type="ECO:0000259" key="1">
    <source>
        <dbReference type="Pfam" id="PF03101"/>
    </source>
</evidence>